<evidence type="ECO:0000313" key="3">
    <source>
        <dbReference type="Proteomes" id="UP000531231"/>
    </source>
</evidence>
<dbReference type="Pfam" id="PF07077">
    <property type="entry name" value="DUF1345"/>
    <property type="match status" value="1"/>
</dbReference>
<sequence>MNFLLRRHMSFYIAAACGAAVFLICRVFSLSPAPVIAVNCFFILYLLMALRALPHLSSAYLKKHAASTDEPVWIIFLVTFATVISSITSLFILINQQQQQHDLFTFAATLAAVPLGWFTIHMMTALHYAHLYWEPDQTALKDGSSGRKHKGGFEFPNTPEPSGYDFVYFAYVIGMTAQTSDTSVTTPAMRKVTLLHSIVSFFFNTVLVAAAVNVAVALGS</sequence>
<gene>
    <name evidence="2" type="ORF">HNQ68_000726</name>
</gene>
<protein>
    <submittedName>
        <fullName evidence="2">Putative membrane protein</fullName>
    </submittedName>
</protein>
<feature type="transmembrane region" description="Helical" evidence="1">
    <location>
        <begin position="106"/>
        <end position="129"/>
    </location>
</feature>
<reference evidence="2 3" key="1">
    <citation type="submission" date="2020-08" db="EMBL/GenBank/DDBJ databases">
        <title>Genomic Encyclopedia of Type Strains, Phase IV (KMG-IV): sequencing the most valuable type-strain genomes for metagenomic binning, comparative biology and taxonomic classification.</title>
        <authorList>
            <person name="Goeker M."/>
        </authorList>
    </citation>
    <scope>NUCLEOTIDE SEQUENCE [LARGE SCALE GENOMIC DNA]</scope>
    <source>
        <strain evidence="2 3">DSM 25620</strain>
    </source>
</reference>
<comment type="caution">
    <text evidence="2">The sequence shown here is derived from an EMBL/GenBank/DDBJ whole genome shotgun (WGS) entry which is preliminary data.</text>
</comment>
<proteinExistence type="predicted"/>
<feature type="transmembrane region" description="Helical" evidence="1">
    <location>
        <begin position="12"/>
        <end position="29"/>
    </location>
</feature>
<organism evidence="2 3">
    <name type="scientific">Pseudochrobactrum saccharolyticum</name>
    <dbReference type="NCBI Taxonomy" id="354352"/>
    <lineage>
        <taxon>Bacteria</taxon>
        <taxon>Pseudomonadati</taxon>
        <taxon>Pseudomonadota</taxon>
        <taxon>Alphaproteobacteria</taxon>
        <taxon>Hyphomicrobiales</taxon>
        <taxon>Brucellaceae</taxon>
        <taxon>Pseudochrobactrum</taxon>
    </lineage>
</organism>
<feature type="transmembrane region" description="Helical" evidence="1">
    <location>
        <begin position="198"/>
        <end position="218"/>
    </location>
</feature>
<keyword evidence="1" id="KW-0472">Membrane</keyword>
<feature type="transmembrane region" description="Helical" evidence="1">
    <location>
        <begin position="35"/>
        <end position="53"/>
    </location>
</feature>
<evidence type="ECO:0000313" key="2">
    <source>
        <dbReference type="EMBL" id="MBB5090214.1"/>
    </source>
</evidence>
<dbReference type="InterPro" id="IPR009781">
    <property type="entry name" value="DUF1345"/>
</dbReference>
<keyword evidence="3" id="KW-1185">Reference proteome</keyword>
<name>A0A7W8AH15_9HYPH</name>
<feature type="transmembrane region" description="Helical" evidence="1">
    <location>
        <begin position="73"/>
        <end position="94"/>
    </location>
</feature>
<dbReference type="Proteomes" id="UP000531231">
    <property type="component" value="Unassembled WGS sequence"/>
</dbReference>
<keyword evidence="1" id="KW-0812">Transmembrane</keyword>
<accession>A0A7W8AH15</accession>
<keyword evidence="1" id="KW-1133">Transmembrane helix</keyword>
<dbReference type="AlphaFoldDB" id="A0A7W8AH15"/>
<dbReference type="RefSeq" id="WP_151158704.1">
    <property type="nucleotide sequence ID" value="NZ_JACHIL010000001.1"/>
</dbReference>
<dbReference type="EMBL" id="JACHIL010000001">
    <property type="protein sequence ID" value="MBB5090214.1"/>
    <property type="molecule type" value="Genomic_DNA"/>
</dbReference>
<evidence type="ECO:0000256" key="1">
    <source>
        <dbReference type="SAM" id="Phobius"/>
    </source>
</evidence>